<dbReference type="InterPro" id="IPR046904">
    <property type="entry name" value="ABC-3C_MC2"/>
</dbReference>
<evidence type="ECO:0000313" key="1">
    <source>
        <dbReference type="EMBL" id="MEB3782647.1"/>
    </source>
</evidence>
<dbReference type="RefSeq" id="WP_197884161.1">
    <property type="nucleotide sequence ID" value="NZ_JAJGWQ010000004.1"/>
</dbReference>
<keyword evidence="2" id="KW-1185">Reference proteome</keyword>
<name>A0ABU6BR23_9PSED</name>
<gene>
    <name evidence="1" type="ORF">LLW09_08765</name>
</gene>
<reference evidence="1 2" key="1">
    <citation type="journal article" date="2023" name="Int J Dairy Technol">
        <title>Genome based analysis of Pseudomonas paracarnis RQ057, a strain responsible for blue discoloration spoilage in processed cheese.</title>
        <authorList>
            <person name="Rodrigues Rd.S."/>
            <person name="Machado S.G."/>
            <person name="de Carvalho A.F."/>
            <person name="Nero L.A."/>
        </authorList>
    </citation>
    <scope>NUCLEOTIDE SEQUENCE [LARGE SCALE GENOMIC DNA]</scope>
    <source>
        <strain evidence="1 2">RQ057</strain>
    </source>
</reference>
<protein>
    <recommendedName>
        <fullName evidence="3">Threonine transporter</fullName>
    </recommendedName>
</protein>
<organism evidence="1 2">
    <name type="scientific">Pseudomonas paracarnis</name>
    <dbReference type="NCBI Taxonomy" id="2750625"/>
    <lineage>
        <taxon>Bacteria</taxon>
        <taxon>Pseudomonadati</taxon>
        <taxon>Pseudomonadota</taxon>
        <taxon>Gammaproteobacteria</taxon>
        <taxon>Pseudomonadales</taxon>
        <taxon>Pseudomonadaceae</taxon>
        <taxon>Pseudomonas</taxon>
    </lineage>
</organism>
<dbReference type="Proteomes" id="UP001336015">
    <property type="component" value="Unassembled WGS sequence"/>
</dbReference>
<proteinExistence type="predicted"/>
<accession>A0ABU6BR23</accession>
<dbReference type="Pfam" id="PF20288">
    <property type="entry name" value="MC2"/>
    <property type="match status" value="1"/>
</dbReference>
<sequence>MEEVKSVNAEVLAPKLFNSELEAGLRAIIILNAFLPRSLDLNEVALYDYFVVHTRDVGGPESVHPEISSRSGEYIVRRRVIEGGLKLMHRVNLVKIKSSNLGVTFESADETSALLDLMCTTYNEKLKKCARWLAQRSIVEPSGSFEKYLRSKIGRWELQFNSSNDVFLDDL</sequence>
<evidence type="ECO:0000313" key="2">
    <source>
        <dbReference type="Proteomes" id="UP001336015"/>
    </source>
</evidence>
<comment type="caution">
    <text evidence="1">The sequence shown here is derived from an EMBL/GenBank/DDBJ whole genome shotgun (WGS) entry which is preliminary data.</text>
</comment>
<evidence type="ECO:0008006" key="3">
    <source>
        <dbReference type="Google" id="ProtNLM"/>
    </source>
</evidence>
<dbReference type="EMBL" id="JAJGWQ010000004">
    <property type="protein sequence ID" value="MEB3782647.1"/>
    <property type="molecule type" value="Genomic_DNA"/>
</dbReference>